<protein>
    <submittedName>
        <fullName evidence="2">Uncharacterized protein</fullName>
    </submittedName>
</protein>
<dbReference type="EMBL" id="CP032452">
    <property type="protein sequence ID" value="QEZ67500.1"/>
    <property type="molecule type" value="Genomic_DNA"/>
</dbReference>
<evidence type="ECO:0000313" key="1">
    <source>
        <dbReference type="EMBL" id="QEZ67500.1"/>
    </source>
</evidence>
<proteinExistence type="predicted"/>
<gene>
    <name evidence="1" type="ORF">D4A35_00620</name>
    <name evidence="2" type="ORF">D4A35_05730</name>
</gene>
<evidence type="ECO:0000313" key="3">
    <source>
        <dbReference type="Proteomes" id="UP000326961"/>
    </source>
</evidence>
<name>A0A5P3XDM2_PARBF</name>
<accession>A0A5P3XDM2</accession>
<organism evidence="2 3">
    <name type="scientific">Paraclostridium bifermentans</name>
    <name type="common">Clostridium bifermentans</name>
    <dbReference type="NCBI Taxonomy" id="1490"/>
    <lineage>
        <taxon>Bacteria</taxon>
        <taxon>Bacillati</taxon>
        <taxon>Bacillota</taxon>
        <taxon>Clostridia</taxon>
        <taxon>Peptostreptococcales</taxon>
        <taxon>Peptostreptococcaceae</taxon>
        <taxon>Paraclostridium</taxon>
    </lineage>
</organism>
<evidence type="ECO:0000313" key="2">
    <source>
        <dbReference type="EMBL" id="QEZ68464.1"/>
    </source>
</evidence>
<dbReference type="AlphaFoldDB" id="A0A5P3XDM2"/>
<dbReference type="Proteomes" id="UP000326961">
    <property type="component" value="Chromosome"/>
</dbReference>
<reference evidence="2 3" key="1">
    <citation type="submission" date="2018-09" db="EMBL/GenBank/DDBJ databases">
        <title>A clostridial neurotoxin that targets Anopheles mosquitoes.</title>
        <authorList>
            <person name="Contreras E."/>
            <person name="Masuyer G."/>
            <person name="Qureshi N."/>
            <person name="Chawla S."/>
            <person name="Lim H.L."/>
            <person name="Chen J."/>
            <person name="Stenmark P."/>
            <person name="Gill S."/>
        </authorList>
    </citation>
    <scope>NUCLEOTIDE SEQUENCE [LARGE SCALE GENOMIC DNA]</scope>
    <source>
        <strain evidence="2 3">Cbm</strain>
    </source>
</reference>
<sequence length="236" mass="27965">MGNRYILKSPCESSMDTVEYVKSNLKKMGNINEFKAFFDEDHEYVEVVDGYKHSYNLILLDDEDTEFWLYSNCGYSGTGPCNTSEILQLVGLRDDYGVFEKKYIHEYDLEVNNDLNILVVEEDYGDTYKINFMGELKFDNAADRYSLMESLKVLGYMQNLDVDDIRFNKYYINTDIDRSYGEYKINQILFLDKPLRNKNSKETKNLLEHIFKKYCDNINIIEINCVIEDKYYEEIE</sequence>
<dbReference type="EMBL" id="CP032452">
    <property type="protein sequence ID" value="QEZ68464.1"/>
    <property type="molecule type" value="Genomic_DNA"/>
</dbReference>
<dbReference type="RefSeq" id="WP_150885219.1">
    <property type="nucleotide sequence ID" value="NZ_CP032452.1"/>
</dbReference>